<dbReference type="EMBL" id="CAJPWZ010002106">
    <property type="protein sequence ID" value="CAG2230818.1"/>
    <property type="molecule type" value="Genomic_DNA"/>
</dbReference>
<proteinExistence type="predicted"/>
<name>A0A8S3TAM8_MYTED</name>
<reference evidence="1" key="1">
    <citation type="submission" date="2021-03" db="EMBL/GenBank/DDBJ databases">
        <authorList>
            <person name="Bekaert M."/>
        </authorList>
    </citation>
    <scope>NUCLEOTIDE SEQUENCE</scope>
</reference>
<comment type="caution">
    <text evidence="1">The sequence shown here is derived from an EMBL/GenBank/DDBJ whole genome shotgun (WGS) entry which is preliminary data.</text>
</comment>
<dbReference type="OrthoDB" id="6127728at2759"/>
<keyword evidence="2" id="KW-1185">Reference proteome</keyword>
<protein>
    <submittedName>
        <fullName evidence="1">SAMD9</fullName>
    </submittedName>
</protein>
<dbReference type="Proteomes" id="UP000683360">
    <property type="component" value="Unassembled WGS sequence"/>
</dbReference>
<evidence type="ECO:0000313" key="1">
    <source>
        <dbReference type="EMBL" id="CAG2230818.1"/>
    </source>
</evidence>
<dbReference type="PANTHER" id="PTHR16155">
    <property type="entry name" value="DED DOMAIN-CONTAINING PROTEIN"/>
    <property type="match status" value="1"/>
</dbReference>
<dbReference type="AlphaFoldDB" id="A0A8S3TAM8"/>
<sequence>MHTSSKIKNELSELEILGCNECSDIQYLPENKRKEIERQVAEDYYRGEMVSWSNFNFSKQVLERDIHPELSPIVVAALEGLIDDKDDPIKRVTIYHQPGSGGSTTARQILWNSRMMYRCCVVKNITKQTSEQICRLRNYEENHEDAKPVLTLVDTFDEKLVKQLYDDLESESHKYSCDVFCVLLICMRVSELPLEKPNNYVMLQQNLSNNEHDWFKKNIRIY</sequence>
<dbReference type="PANTHER" id="PTHR16155:SF19">
    <property type="entry name" value="DED DOMAIN-CONTAINING PROTEIN"/>
    <property type="match status" value="1"/>
</dbReference>
<accession>A0A8S3TAM8</accession>
<dbReference type="GO" id="GO:0005737">
    <property type="term" value="C:cytoplasm"/>
    <property type="evidence" value="ECO:0007669"/>
    <property type="project" value="TreeGrafter"/>
</dbReference>
<gene>
    <name evidence="1" type="ORF">MEDL_43615</name>
</gene>
<evidence type="ECO:0000313" key="2">
    <source>
        <dbReference type="Proteomes" id="UP000683360"/>
    </source>
</evidence>
<organism evidence="1 2">
    <name type="scientific">Mytilus edulis</name>
    <name type="common">Blue mussel</name>
    <dbReference type="NCBI Taxonomy" id="6550"/>
    <lineage>
        <taxon>Eukaryota</taxon>
        <taxon>Metazoa</taxon>
        <taxon>Spiralia</taxon>
        <taxon>Lophotrochozoa</taxon>
        <taxon>Mollusca</taxon>
        <taxon>Bivalvia</taxon>
        <taxon>Autobranchia</taxon>
        <taxon>Pteriomorphia</taxon>
        <taxon>Mytilida</taxon>
        <taxon>Mytiloidea</taxon>
        <taxon>Mytilidae</taxon>
        <taxon>Mytilinae</taxon>
        <taxon>Mytilus</taxon>
    </lineage>
</organism>